<evidence type="ECO:0000256" key="1">
    <source>
        <dbReference type="SAM" id="Phobius"/>
    </source>
</evidence>
<dbReference type="EMBL" id="JBIRPU010000022">
    <property type="protein sequence ID" value="MFI0795878.1"/>
    <property type="molecule type" value="Genomic_DNA"/>
</dbReference>
<reference evidence="2 3" key="1">
    <citation type="submission" date="2024-10" db="EMBL/GenBank/DDBJ databases">
        <title>The Natural Products Discovery Center: Release of the First 8490 Sequenced Strains for Exploring Actinobacteria Biosynthetic Diversity.</title>
        <authorList>
            <person name="Kalkreuter E."/>
            <person name="Kautsar S.A."/>
            <person name="Yang D."/>
            <person name="Bader C.D."/>
            <person name="Teijaro C.N."/>
            <person name="Fluegel L."/>
            <person name="Davis C.M."/>
            <person name="Simpson J.R."/>
            <person name="Lauterbach L."/>
            <person name="Steele A.D."/>
            <person name="Gui C."/>
            <person name="Meng S."/>
            <person name="Li G."/>
            <person name="Viehrig K."/>
            <person name="Ye F."/>
            <person name="Su P."/>
            <person name="Kiefer A.F."/>
            <person name="Nichols A."/>
            <person name="Cepeda A.J."/>
            <person name="Yan W."/>
            <person name="Fan B."/>
            <person name="Jiang Y."/>
            <person name="Adhikari A."/>
            <person name="Zheng C.-J."/>
            <person name="Schuster L."/>
            <person name="Cowan T.M."/>
            <person name="Smanski M.J."/>
            <person name="Chevrette M.G."/>
            <person name="De Carvalho L.P.S."/>
            <person name="Shen B."/>
        </authorList>
    </citation>
    <scope>NUCLEOTIDE SEQUENCE [LARGE SCALE GENOMIC DNA]</scope>
    <source>
        <strain evidence="2 3">NPDC021253</strain>
    </source>
</reference>
<keyword evidence="3" id="KW-1185">Reference proteome</keyword>
<gene>
    <name evidence="2" type="ORF">ACH4OY_24810</name>
</gene>
<proteinExistence type="predicted"/>
<evidence type="ECO:0000313" key="3">
    <source>
        <dbReference type="Proteomes" id="UP001611075"/>
    </source>
</evidence>
<organism evidence="2 3">
    <name type="scientific">Micromonospora rubida</name>
    <dbReference type="NCBI Taxonomy" id="2697657"/>
    <lineage>
        <taxon>Bacteria</taxon>
        <taxon>Bacillati</taxon>
        <taxon>Actinomycetota</taxon>
        <taxon>Actinomycetes</taxon>
        <taxon>Micromonosporales</taxon>
        <taxon>Micromonosporaceae</taxon>
        <taxon>Micromonospora</taxon>
    </lineage>
</organism>
<comment type="caution">
    <text evidence="2">The sequence shown here is derived from an EMBL/GenBank/DDBJ whole genome shotgun (WGS) entry which is preliminary data.</text>
</comment>
<evidence type="ECO:0000313" key="2">
    <source>
        <dbReference type="EMBL" id="MFI0795878.1"/>
    </source>
</evidence>
<keyword evidence="1" id="KW-1133">Transmembrane helix</keyword>
<dbReference type="Proteomes" id="UP001611075">
    <property type="component" value="Unassembled WGS sequence"/>
</dbReference>
<keyword evidence="1" id="KW-0472">Membrane</keyword>
<dbReference type="RefSeq" id="WP_396683489.1">
    <property type="nucleotide sequence ID" value="NZ_JBIRPU010000022.1"/>
</dbReference>
<feature type="transmembrane region" description="Helical" evidence="1">
    <location>
        <begin position="35"/>
        <end position="56"/>
    </location>
</feature>
<accession>A0ABW7SV46</accession>
<protein>
    <submittedName>
        <fullName evidence="2">Uncharacterized protein</fullName>
    </submittedName>
</protein>
<sequence>MARISADDLKAPVGIGWAPALAVLAAGILPALYGAYWAIPLTAGAVSAAIGVWRAVRILGMMLDHLHWRDLEVPAGESPDCAACGDSPMPGYHCVHCGRQG</sequence>
<name>A0ABW7SV46_9ACTN</name>
<feature type="transmembrane region" description="Helical" evidence="1">
    <location>
        <begin position="12"/>
        <end position="29"/>
    </location>
</feature>
<keyword evidence="1" id="KW-0812">Transmembrane</keyword>